<evidence type="ECO:0000256" key="1">
    <source>
        <dbReference type="ARBA" id="ARBA00006987"/>
    </source>
</evidence>
<dbReference type="Proteomes" id="UP000616114">
    <property type="component" value="Unassembled WGS sequence"/>
</dbReference>
<feature type="signal peptide" evidence="2">
    <location>
        <begin position="1"/>
        <end position="20"/>
    </location>
</feature>
<organism evidence="3 4">
    <name type="scientific">Sediminivirga luteola</name>
    <dbReference type="NCBI Taxonomy" id="1774748"/>
    <lineage>
        <taxon>Bacteria</taxon>
        <taxon>Bacillati</taxon>
        <taxon>Actinomycetota</taxon>
        <taxon>Actinomycetes</taxon>
        <taxon>Micrococcales</taxon>
        <taxon>Brevibacteriaceae</taxon>
        <taxon>Sediminivirga</taxon>
    </lineage>
</organism>
<proteinExistence type="inferred from homology"/>
<dbReference type="Gene3D" id="3.40.190.150">
    <property type="entry name" value="Bordetella uptake gene, domain 1"/>
    <property type="match status" value="1"/>
</dbReference>
<dbReference type="Gene3D" id="3.40.190.10">
    <property type="entry name" value="Periplasmic binding protein-like II"/>
    <property type="match status" value="1"/>
</dbReference>
<comment type="similarity">
    <text evidence="1">Belongs to the UPF0065 (bug) family.</text>
</comment>
<evidence type="ECO:0000313" key="3">
    <source>
        <dbReference type="EMBL" id="GGA11780.1"/>
    </source>
</evidence>
<keyword evidence="4" id="KW-1185">Reference proteome</keyword>
<dbReference type="InterPro" id="IPR005064">
    <property type="entry name" value="BUG"/>
</dbReference>
<evidence type="ECO:0000256" key="2">
    <source>
        <dbReference type="SAM" id="SignalP"/>
    </source>
</evidence>
<dbReference type="RefSeq" id="WP_188550136.1">
    <property type="nucleotide sequence ID" value="NZ_BMFY01000004.1"/>
</dbReference>
<accession>A0A8J2XK62</accession>
<dbReference type="AlphaFoldDB" id="A0A8J2XK62"/>
<dbReference type="EMBL" id="BMFY01000004">
    <property type="protein sequence ID" value="GGA11780.1"/>
    <property type="molecule type" value="Genomic_DNA"/>
</dbReference>
<evidence type="ECO:0000313" key="4">
    <source>
        <dbReference type="Proteomes" id="UP000616114"/>
    </source>
</evidence>
<dbReference type="PANTHER" id="PTHR42928:SF3">
    <property type="entry name" value="UPF0065 PROTEIN YFLP"/>
    <property type="match status" value="1"/>
</dbReference>
<name>A0A8J2XK62_9MICO</name>
<dbReference type="CDD" id="cd07012">
    <property type="entry name" value="PBP2_Bug_TTT"/>
    <property type="match status" value="1"/>
</dbReference>
<dbReference type="Pfam" id="PF03401">
    <property type="entry name" value="TctC"/>
    <property type="match status" value="1"/>
</dbReference>
<evidence type="ECO:0008006" key="5">
    <source>
        <dbReference type="Google" id="ProtNLM"/>
    </source>
</evidence>
<feature type="chain" id="PRO_5039519656" description="Tricarboxylic transport membrane protein" evidence="2">
    <location>
        <begin position="21"/>
        <end position="319"/>
    </location>
</feature>
<gene>
    <name evidence="3" type="ORF">GCM10011333_13340</name>
</gene>
<reference evidence="3" key="1">
    <citation type="journal article" date="2014" name="Int. J. Syst. Evol. Microbiol.">
        <title>Complete genome sequence of Corynebacterium casei LMG S-19264T (=DSM 44701T), isolated from a smear-ripened cheese.</title>
        <authorList>
            <consortium name="US DOE Joint Genome Institute (JGI-PGF)"/>
            <person name="Walter F."/>
            <person name="Albersmeier A."/>
            <person name="Kalinowski J."/>
            <person name="Ruckert C."/>
        </authorList>
    </citation>
    <scope>NUCLEOTIDE SEQUENCE</scope>
    <source>
        <strain evidence="3">CGMCC 1.12785</strain>
    </source>
</reference>
<keyword evidence="2" id="KW-0732">Signal</keyword>
<dbReference type="InterPro" id="IPR042100">
    <property type="entry name" value="Bug_dom1"/>
</dbReference>
<reference evidence="3" key="2">
    <citation type="submission" date="2020-09" db="EMBL/GenBank/DDBJ databases">
        <authorList>
            <person name="Sun Q."/>
            <person name="Zhou Y."/>
        </authorList>
    </citation>
    <scope>NUCLEOTIDE SEQUENCE</scope>
    <source>
        <strain evidence="3">CGMCC 1.12785</strain>
    </source>
</reference>
<dbReference type="PROSITE" id="PS51257">
    <property type="entry name" value="PROKAR_LIPOPROTEIN"/>
    <property type="match status" value="1"/>
</dbReference>
<comment type="caution">
    <text evidence="3">The sequence shown here is derived from an EMBL/GenBank/DDBJ whole genome shotgun (WGS) entry which is preliminary data.</text>
</comment>
<dbReference type="PANTHER" id="PTHR42928">
    <property type="entry name" value="TRICARBOXYLATE-BINDING PROTEIN"/>
    <property type="match status" value="1"/>
</dbReference>
<sequence>MRKKTIAIGSALASSALVLSGCGDGGTAEGYAASGNVTMIVPFAAGGGSDIAGRATAAGLEEVTDRTITVQNIDGGSGAVGYSEFLGRNGDGNYLLATETALVALPLTQDVEFTYQDFTPIMKLGEDFTIIVANGDSELDSCTDLVEKASSERTVVAIAGETGLDNITFSLIEDETGASFDRVPFESGGDMITALMGNQIEAISVNPGEVAGQLESGDVKALCAASEERYEYEGFEHIETAAEQGIDVAFAQFRGVLAPGGISEEARDYWIEQAQAYAETEAYTTYIEDNLLQPTVEYGDDFGDYLAENEQEIREALDL</sequence>
<dbReference type="PIRSF" id="PIRSF017082">
    <property type="entry name" value="YflP"/>
    <property type="match status" value="1"/>
</dbReference>
<protein>
    <recommendedName>
        <fullName evidence="5">Tricarboxylic transport membrane protein</fullName>
    </recommendedName>
</protein>